<name>A0ABX9Y010_MICCH</name>
<evidence type="ECO:0000313" key="4">
    <source>
        <dbReference type="Proteomes" id="UP000274694"/>
    </source>
</evidence>
<feature type="transmembrane region" description="Helical" evidence="2">
    <location>
        <begin position="74"/>
        <end position="96"/>
    </location>
</feature>
<accession>A0ABX9Y010</accession>
<dbReference type="Pfam" id="PF19650">
    <property type="entry name" value="DUF6153"/>
    <property type="match status" value="1"/>
</dbReference>
<protein>
    <submittedName>
        <fullName evidence="3">Uncharacterized protein</fullName>
    </submittedName>
</protein>
<organism evidence="3 4">
    <name type="scientific">Micromonospora chalcea</name>
    <dbReference type="NCBI Taxonomy" id="1874"/>
    <lineage>
        <taxon>Bacteria</taxon>
        <taxon>Bacillati</taxon>
        <taxon>Actinomycetota</taxon>
        <taxon>Actinomycetes</taxon>
        <taxon>Micromonosporales</taxon>
        <taxon>Micromonosporaceae</taxon>
        <taxon>Micromonospora</taxon>
    </lineage>
</organism>
<proteinExistence type="predicted"/>
<dbReference type="EMBL" id="QGTA01000220">
    <property type="protein sequence ID" value="RQW90502.1"/>
    <property type="molecule type" value="Genomic_DNA"/>
</dbReference>
<evidence type="ECO:0000313" key="3">
    <source>
        <dbReference type="EMBL" id="RQW90502.1"/>
    </source>
</evidence>
<evidence type="ECO:0000256" key="1">
    <source>
        <dbReference type="SAM" id="MobiDB-lite"/>
    </source>
</evidence>
<dbReference type="RefSeq" id="WP_064445481.1">
    <property type="nucleotide sequence ID" value="NZ_CBDRBH010000009.1"/>
</dbReference>
<evidence type="ECO:0000256" key="2">
    <source>
        <dbReference type="SAM" id="Phobius"/>
    </source>
</evidence>
<comment type="caution">
    <text evidence="3">The sequence shown here is derived from an EMBL/GenBank/DDBJ whole genome shotgun (WGS) entry which is preliminary data.</text>
</comment>
<feature type="region of interest" description="Disordered" evidence="1">
    <location>
        <begin position="101"/>
        <end position="124"/>
    </location>
</feature>
<dbReference type="InterPro" id="IPR046151">
    <property type="entry name" value="DUF6153"/>
</dbReference>
<keyword evidence="4" id="KW-1185">Reference proteome</keyword>
<gene>
    <name evidence="3" type="ORF">DLJ60_20405</name>
</gene>
<sequence>MGRTHPLLRLALFVAVAFGVFGMHTFGHPAGPDAAHASAAHGSTGHGVGAAHEIAAAPGVAHEPDGSPGHRDGAHAFTVCLAVLGGALVLGVLALLRRRHRGAGTPTGPWSRMNRPDRGPPRPTIGLRLRAVTVLRT</sequence>
<reference evidence="3 4" key="1">
    <citation type="submission" date="2018-05" db="EMBL/GenBank/DDBJ databases">
        <title>Micromonospora from Atacama Desert.</title>
        <authorList>
            <person name="Carro L."/>
            <person name="Goodfellow M."/>
            <person name="Klenk H.-P."/>
        </authorList>
    </citation>
    <scope>NUCLEOTIDE SEQUENCE [LARGE SCALE GENOMIC DNA]</scope>
    <source>
        <strain evidence="3 4">LB41</strain>
    </source>
</reference>
<keyword evidence="2" id="KW-0812">Transmembrane</keyword>
<keyword evidence="2" id="KW-1133">Transmembrane helix</keyword>
<dbReference type="Proteomes" id="UP000274694">
    <property type="component" value="Unassembled WGS sequence"/>
</dbReference>
<keyword evidence="2" id="KW-0472">Membrane</keyword>